<evidence type="ECO:0000256" key="6">
    <source>
        <dbReference type="ARBA" id="ARBA00022679"/>
    </source>
</evidence>
<evidence type="ECO:0000256" key="15">
    <source>
        <dbReference type="ARBA" id="ARBA00039397"/>
    </source>
</evidence>
<reference evidence="18" key="1">
    <citation type="submission" date="2021-03" db="EMBL/GenBank/DDBJ databases">
        <title>Chromosome level genome of the anhydrobiotic midge Polypedilum vanderplanki.</title>
        <authorList>
            <person name="Yoshida Y."/>
            <person name="Kikawada T."/>
            <person name="Gusev O."/>
        </authorList>
    </citation>
    <scope>NUCLEOTIDE SEQUENCE</scope>
    <source>
        <strain evidence="18">NIAS01</strain>
        <tissue evidence="18">Whole body or cell culture</tissue>
    </source>
</reference>
<evidence type="ECO:0000256" key="4">
    <source>
        <dbReference type="ARBA" id="ARBA00010459"/>
    </source>
</evidence>
<dbReference type="SUPFAM" id="SSF161084">
    <property type="entry name" value="MAPEG domain-like"/>
    <property type="match status" value="1"/>
</dbReference>
<evidence type="ECO:0000256" key="10">
    <source>
        <dbReference type="ARBA" id="ARBA00022989"/>
    </source>
</evidence>
<evidence type="ECO:0000256" key="8">
    <source>
        <dbReference type="ARBA" id="ARBA00022787"/>
    </source>
</evidence>
<dbReference type="FunFam" id="1.20.120.550:FF:000002">
    <property type="entry name" value="Microsomal glutathione S-transferase 1"/>
    <property type="match status" value="1"/>
</dbReference>
<keyword evidence="9" id="KW-0256">Endoplasmic reticulum</keyword>
<dbReference type="GO" id="GO:0005741">
    <property type="term" value="C:mitochondrial outer membrane"/>
    <property type="evidence" value="ECO:0007669"/>
    <property type="project" value="UniProtKB-SubCell"/>
</dbReference>
<feature type="transmembrane region" description="Helical" evidence="17">
    <location>
        <begin position="18"/>
        <end position="38"/>
    </location>
</feature>
<dbReference type="Gene3D" id="1.20.120.550">
    <property type="entry name" value="Membrane associated eicosanoid/glutathione metabolism-like domain"/>
    <property type="match status" value="1"/>
</dbReference>
<evidence type="ECO:0000256" key="2">
    <source>
        <dbReference type="ARBA" id="ARBA00004294"/>
    </source>
</evidence>
<feature type="transmembrane region" description="Helical" evidence="17">
    <location>
        <begin position="126"/>
        <end position="146"/>
    </location>
</feature>
<keyword evidence="12" id="KW-0496">Mitochondrion</keyword>
<gene>
    <name evidence="18" type="ORF">PVAND_011984</name>
</gene>
<evidence type="ECO:0000256" key="17">
    <source>
        <dbReference type="SAM" id="Phobius"/>
    </source>
</evidence>
<dbReference type="InterPro" id="IPR001129">
    <property type="entry name" value="Membr-assoc_MAPEG"/>
</dbReference>
<dbReference type="GO" id="GO:0004364">
    <property type="term" value="F:glutathione transferase activity"/>
    <property type="evidence" value="ECO:0007669"/>
    <property type="project" value="UniProtKB-EC"/>
</dbReference>
<evidence type="ECO:0000256" key="12">
    <source>
        <dbReference type="ARBA" id="ARBA00023128"/>
    </source>
</evidence>
<sequence length="147" mass="17055">MANLLENLNLENLVFRSYAFWSVVLILKMLFMAFLTVIQRVKNKAVASKEDSPKGIVKFSEDVERQRRAHRNDLENIPIFLIIAFLYVLTSPSQFIAVNLIRLFAISRLIHTFVYAIKPMQPARAITFFVGALVTFYMSINVLIFFY</sequence>
<dbReference type="OrthoDB" id="193139at2759"/>
<dbReference type="Proteomes" id="UP001107558">
    <property type="component" value="Chromosome 1"/>
</dbReference>
<dbReference type="GO" id="GO:0005789">
    <property type="term" value="C:endoplasmic reticulum membrane"/>
    <property type="evidence" value="ECO:0007669"/>
    <property type="project" value="UniProtKB-SubCell"/>
</dbReference>
<keyword evidence="11" id="KW-0007">Acetylation</keyword>
<evidence type="ECO:0000313" key="18">
    <source>
        <dbReference type="EMBL" id="KAG5682645.1"/>
    </source>
</evidence>
<dbReference type="InterPro" id="IPR040162">
    <property type="entry name" value="MGST1-like"/>
</dbReference>
<evidence type="ECO:0000256" key="9">
    <source>
        <dbReference type="ARBA" id="ARBA00022824"/>
    </source>
</evidence>
<evidence type="ECO:0000256" key="7">
    <source>
        <dbReference type="ARBA" id="ARBA00022692"/>
    </source>
</evidence>
<proteinExistence type="inferred from homology"/>
<keyword evidence="10 17" id="KW-1133">Transmembrane helix</keyword>
<keyword evidence="19" id="KW-1185">Reference proteome</keyword>
<comment type="function">
    <text evidence="1">Conjugation of reduced glutathione to a wide number of exogenous and endogenous hydrophobic electrophiles.</text>
</comment>
<comment type="subunit">
    <text evidence="14">Homotrimer; The trimer binds only one molecule of glutathione.</text>
</comment>
<comment type="similarity">
    <text evidence="4">Belongs to the MAPEG family.</text>
</comment>
<feature type="transmembrane region" description="Helical" evidence="17">
    <location>
        <begin position="74"/>
        <end position="90"/>
    </location>
</feature>
<comment type="subcellular location">
    <subcellularLocation>
        <location evidence="3">Endoplasmic reticulum membrane</location>
        <topology evidence="3">Multi-pass membrane protein</topology>
    </subcellularLocation>
    <subcellularLocation>
        <location evidence="2">Mitochondrion outer membrane</location>
    </subcellularLocation>
</comment>
<accession>A0A9J6CL20</accession>
<evidence type="ECO:0000256" key="1">
    <source>
        <dbReference type="ARBA" id="ARBA00003701"/>
    </source>
</evidence>
<name>A0A9J6CL20_POLVA</name>
<keyword evidence="13 17" id="KW-0472">Membrane</keyword>
<dbReference type="EC" id="2.5.1.18" evidence="5"/>
<organism evidence="18 19">
    <name type="scientific">Polypedilum vanderplanki</name>
    <name type="common">Sleeping chironomid midge</name>
    <dbReference type="NCBI Taxonomy" id="319348"/>
    <lineage>
        <taxon>Eukaryota</taxon>
        <taxon>Metazoa</taxon>
        <taxon>Ecdysozoa</taxon>
        <taxon>Arthropoda</taxon>
        <taxon>Hexapoda</taxon>
        <taxon>Insecta</taxon>
        <taxon>Pterygota</taxon>
        <taxon>Neoptera</taxon>
        <taxon>Endopterygota</taxon>
        <taxon>Diptera</taxon>
        <taxon>Nematocera</taxon>
        <taxon>Chironomoidea</taxon>
        <taxon>Chironomidae</taxon>
        <taxon>Chironominae</taxon>
        <taxon>Polypedilum</taxon>
        <taxon>Polypedilum</taxon>
    </lineage>
</organism>
<evidence type="ECO:0000256" key="3">
    <source>
        <dbReference type="ARBA" id="ARBA00004477"/>
    </source>
</evidence>
<dbReference type="PANTHER" id="PTHR10689">
    <property type="entry name" value="MICROSOMAL GLUTATHIONE S-TRANSFERASE 1"/>
    <property type="match status" value="1"/>
</dbReference>
<dbReference type="EMBL" id="JADBJN010000001">
    <property type="protein sequence ID" value="KAG5682645.1"/>
    <property type="molecule type" value="Genomic_DNA"/>
</dbReference>
<dbReference type="Pfam" id="PF01124">
    <property type="entry name" value="MAPEG"/>
    <property type="match status" value="1"/>
</dbReference>
<dbReference type="InterPro" id="IPR023352">
    <property type="entry name" value="MAPEG-like_dom_sf"/>
</dbReference>
<keyword evidence="8" id="KW-1000">Mitochondrion outer membrane</keyword>
<evidence type="ECO:0000313" key="19">
    <source>
        <dbReference type="Proteomes" id="UP001107558"/>
    </source>
</evidence>
<evidence type="ECO:0000256" key="11">
    <source>
        <dbReference type="ARBA" id="ARBA00022990"/>
    </source>
</evidence>
<evidence type="ECO:0000256" key="13">
    <source>
        <dbReference type="ARBA" id="ARBA00023136"/>
    </source>
</evidence>
<protein>
    <recommendedName>
        <fullName evidence="15">Microsomal glutathione S-transferase 1</fullName>
        <ecNumber evidence="5">2.5.1.18</ecNumber>
    </recommendedName>
</protein>
<keyword evidence="7 17" id="KW-0812">Transmembrane</keyword>
<comment type="catalytic activity">
    <reaction evidence="16">
        <text>RX + glutathione = an S-substituted glutathione + a halide anion + H(+)</text>
        <dbReference type="Rhea" id="RHEA:16437"/>
        <dbReference type="ChEBI" id="CHEBI:15378"/>
        <dbReference type="ChEBI" id="CHEBI:16042"/>
        <dbReference type="ChEBI" id="CHEBI:17792"/>
        <dbReference type="ChEBI" id="CHEBI:57925"/>
        <dbReference type="ChEBI" id="CHEBI:90779"/>
        <dbReference type="EC" id="2.5.1.18"/>
    </reaction>
    <physiologicalReaction direction="left-to-right" evidence="16">
        <dbReference type="Rhea" id="RHEA:16438"/>
    </physiologicalReaction>
</comment>
<evidence type="ECO:0000256" key="14">
    <source>
        <dbReference type="ARBA" id="ARBA00038540"/>
    </source>
</evidence>
<keyword evidence="6" id="KW-0808">Transferase</keyword>
<dbReference type="AlphaFoldDB" id="A0A9J6CL20"/>
<evidence type="ECO:0000256" key="16">
    <source>
        <dbReference type="ARBA" id="ARBA00049385"/>
    </source>
</evidence>
<dbReference type="PANTHER" id="PTHR10689:SF6">
    <property type="entry name" value="MICROSOMAL GLUTATHIONE S-TRANSFERASE 1"/>
    <property type="match status" value="1"/>
</dbReference>
<comment type="caution">
    <text evidence="18">The sequence shown here is derived from an EMBL/GenBank/DDBJ whole genome shotgun (WGS) entry which is preliminary data.</text>
</comment>
<evidence type="ECO:0000256" key="5">
    <source>
        <dbReference type="ARBA" id="ARBA00012452"/>
    </source>
</evidence>